<reference evidence="1 2" key="1">
    <citation type="journal article" date="2018" name="Nat. Ecol. Evol.">
        <title>Pezizomycetes genomes reveal the molecular basis of ectomycorrhizal truffle lifestyle.</title>
        <authorList>
            <person name="Murat C."/>
            <person name="Payen T."/>
            <person name="Noel B."/>
            <person name="Kuo A."/>
            <person name="Morin E."/>
            <person name="Chen J."/>
            <person name="Kohler A."/>
            <person name="Krizsan K."/>
            <person name="Balestrini R."/>
            <person name="Da Silva C."/>
            <person name="Montanini B."/>
            <person name="Hainaut M."/>
            <person name="Levati E."/>
            <person name="Barry K.W."/>
            <person name="Belfiori B."/>
            <person name="Cichocki N."/>
            <person name="Clum A."/>
            <person name="Dockter R.B."/>
            <person name="Fauchery L."/>
            <person name="Guy J."/>
            <person name="Iotti M."/>
            <person name="Le Tacon F."/>
            <person name="Lindquist E.A."/>
            <person name="Lipzen A."/>
            <person name="Malagnac F."/>
            <person name="Mello A."/>
            <person name="Molinier V."/>
            <person name="Miyauchi S."/>
            <person name="Poulain J."/>
            <person name="Riccioni C."/>
            <person name="Rubini A."/>
            <person name="Sitrit Y."/>
            <person name="Splivallo R."/>
            <person name="Traeger S."/>
            <person name="Wang M."/>
            <person name="Zifcakova L."/>
            <person name="Wipf D."/>
            <person name="Zambonelli A."/>
            <person name="Paolocci F."/>
            <person name="Nowrousian M."/>
            <person name="Ottonello S."/>
            <person name="Baldrian P."/>
            <person name="Spatafora J.W."/>
            <person name="Henrissat B."/>
            <person name="Nagy L.G."/>
            <person name="Aury J.M."/>
            <person name="Wincker P."/>
            <person name="Grigoriev I.V."/>
            <person name="Bonfante P."/>
            <person name="Martin F.M."/>
        </authorList>
    </citation>
    <scope>NUCLEOTIDE SEQUENCE [LARGE SCALE GENOMIC DNA]</scope>
    <source>
        <strain evidence="1 2">CCBAS932</strain>
    </source>
</reference>
<dbReference type="InParanoid" id="A0A3N4KJZ7"/>
<gene>
    <name evidence="1" type="ORF">P167DRAFT_236623</name>
</gene>
<proteinExistence type="predicted"/>
<name>A0A3N4KJZ7_9PEZI</name>
<evidence type="ECO:0000313" key="2">
    <source>
        <dbReference type="Proteomes" id="UP000277580"/>
    </source>
</evidence>
<dbReference type="EMBL" id="ML119139">
    <property type="protein sequence ID" value="RPB10886.1"/>
    <property type="molecule type" value="Genomic_DNA"/>
</dbReference>
<protein>
    <submittedName>
        <fullName evidence="1">Uncharacterized protein</fullName>
    </submittedName>
</protein>
<evidence type="ECO:0000313" key="1">
    <source>
        <dbReference type="EMBL" id="RPB10886.1"/>
    </source>
</evidence>
<sequence>MSTRSRAPAESLHEQYSFPNLTGIGRGFEEAIEHINNESHQNLQADARSWLIATAHQIMKELKYELRKLQINRDTPSLLPRYAYDPTASLLLSSDDVPPHLYAFSGQFIDYITQLLMACGFHAKIYLVDPGSLGNWAISSPAYIRIEITFPHVYNRSEAGDGRIVAFDVDENFNRDFFGSMSTLST</sequence>
<accession>A0A3N4KJZ7</accession>
<organism evidence="1 2">
    <name type="scientific">Morchella conica CCBAS932</name>
    <dbReference type="NCBI Taxonomy" id="1392247"/>
    <lineage>
        <taxon>Eukaryota</taxon>
        <taxon>Fungi</taxon>
        <taxon>Dikarya</taxon>
        <taxon>Ascomycota</taxon>
        <taxon>Pezizomycotina</taxon>
        <taxon>Pezizomycetes</taxon>
        <taxon>Pezizales</taxon>
        <taxon>Morchellaceae</taxon>
        <taxon>Morchella</taxon>
    </lineage>
</organism>
<dbReference type="OrthoDB" id="5292999at2759"/>
<dbReference type="AlphaFoldDB" id="A0A3N4KJZ7"/>
<dbReference type="Proteomes" id="UP000277580">
    <property type="component" value="Unassembled WGS sequence"/>
</dbReference>
<keyword evidence="2" id="KW-1185">Reference proteome</keyword>